<name>A0ABP0F414_CLALP</name>
<dbReference type="Pfam" id="PF13344">
    <property type="entry name" value="Hydrolase_6"/>
    <property type="match status" value="1"/>
</dbReference>
<keyword evidence="2" id="KW-1185">Reference proteome</keyword>
<dbReference type="InterPro" id="IPR006353">
    <property type="entry name" value="HAD-SF_hydro_IIA_CECR5"/>
</dbReference>
<dbReference type="InterPro" id="IPR036412">
    <property type="entry name" value="HAD-like_sf"/>
</dbReference>
<dbReference type="NCBIfam" id="TIGR01456">
    <property type="entry name" value="CECR5"/>
    <property type="match status" value="1"/>
</dbReference>
<comment type="caution">
    <text evidence="1">The sequence shown here is derived from an EMBL/GenBank/DDBJ whole genome shotgun (WGS) entry which is preliminary data.</text>
</comment>
<dbReference type="NCBIfam" id="TIGR01460">
    <property type="entry name" value="HAD-SF-IIA"/>
    <property type="match status" value="1"/>
</dbReference>
<evidence type="ECO:0000313" key="2">
    <source>
        <dbReference type="Proteomes" id="UP001642483"/>
    </source>
</evidence>
<accession>A0ABP0F414</accession>
<dbReference type="PANTHER" id="PTHR14269:SF4">
    <property type="entry name" value="CAT EYE SYNDROME CRITICAL REGION PROTEIN 5"/>
    <property type="match status" value="1"/>
</dbReference>
<reference evidence="1 2" key="1">
    <citation type="submission" date="2024-02" db="EMBL/GenBank/DDBJ databases">
        <authorList>
            <person name="Daric V."/>
            <person name="Darras S."/>
        </authorList>
    </citation>
    <scope>NUCLEOTIDE SEQUENCE [LARGE SCALE GENOMIC DNA]</scope>
</reference>
<dbReference type="EMBL" id="CAWYQH010000013">
    <property type="protein sequence ID" value="CAK8674457.1"/>
    <property type="molecule type" value="Genomic_DNA"/>
</dbReference>
<dbReference type="InterPro" id="IPR023214">
    <property type="entry name" value="HAD_sf"/>
</dbReference>
<organism evidence="1 2">
    <name type="scientific">Clavelina lepadiformis</name>
    <name type="common">Light-bulb sea squirt</name>
    <name type="synonym">Ascidia lepadiformis</name>
    <dbReference type="NCBI Taxonomy" id="159417"/>
    <lineage>
        <taxon>Eukaryota</taxon>
        <taxon>Metazoa</taxon>
        <taxon>Chordata</taxon>
        <taxon>Tunicata</taxon>
        <taxon>Ascidiacea</taxon>
        <taxon>Aplousobranchia</taxon>
        <taxon>Clavelinidae</taxon>
        <taxon>Clavelina</taxon>
    </lineage>
</organism>
<dbReference type="Gene3D" id="3.40.50.1000">
    <property type="entry name" value="HAD superfamily/HAD-like"/>
    <property type="match status" value="2"/>
</dbReference>
<gene>
    <name evidence="1" type="ORF">CVLEPA_LOCUS4155</name>
</gene>
<protein>
    <recommendedName>
        <fullName evidence="3">Cat eye syndrome critical region protein 5</fullName>
    </recommendedName>
</protein>
<dbReference type="InterPro" id="IPR050324">
    <property type="entry name" value="CDP-alcohol_PTase-I"/>
</dbReference>
<evidence type="ECO:0008006" key="3">
    <source>
        <dbReference type="Google" id="ProtNLM"/>
    </source>
</evidence>
<evidence type="ECO:0000313" key="1">
    <source>
        <dbReference type="EMBL" id="CAK8674457.1"/>
    </source>
</evidence>
<dbReference type="InterPro" id="IPR006357">
    <property type="entry name" value="HAD-SF_hydro_IIA"/>
</dbReference>
<sequence>MDCNNNNSVGVMQDNTKPKFGVMFDIDGVLLRGKTPIPNAASALKSLMDYTQREFNVPCVFCTNGFGLREVKAATLSEKLGVNVNPDQLVMSQTPLEMFHEFHDKWCLVSGPEHDGGSVSVAKSLGFNKIITIEELRQAYPYLDWVDRQRWPQSQLEDDQNFPAIEAIVLLGEPIRWETNLQLIIDVLVTNGKPNQPPVFDGKQLPVLAVNMDLQWMAKANIPRFGHGAFLVCLENLYKKICGQELQYTALIGKPSEITYEYSQKLIEEIATGMNIPELDTVYAIGDNPLTDIYGANMFNRFLGKKRSEIEKRKSEYLSNLSPKLRRMKEDQDAPKEIHNGTDSHFALHGDITNVRGIKRCTSLLVCTGVYKPTLDTPCKPNSPTPVNRDELEASVSPVPVEMCDKARCIIDHGHRDLPYTETMTKADHIVYDVKHAIDKIFEIEGYMPNHAK</sequence>
<dbReference type="PANTHER" id="PTHR14269">
    <property type="entry name" value="CDP-DIACYLGLYCEROL--GLYCEROL-3-PHOSPHATE 3-PHOSPHATIDYLTRANSFERASE-RELATED"/>
    <property type="match status" value="1"/>
</dbReference>
<dbReference type="SUPFAM" id="SSF56784">
    <property type="entry name" value="HAD-like"/>
    <property type="match status" value="1"/>
</dbReference>
<dbReference type="Proteomes" id="UP001642483">
    <property type="component" value="Unassembled WGS sequence"/>
</dbReference>
<proteinExistence type="predicted"/>